<evidence type="ECO:0000313" key="3">
    <source>
        <dbReference type="Proteomes" id="UP000028073"/>
    </source>
</evidence>
<proteinExistence type="predicted"/>
<keyword evidence="3" id="KW-1185">Reference proteome</keyword>
<dbReference type="OrthoDB" id="9990612at2"/>
<reference evidence="2 3" key="1">
    <citation type="submission" date="2014-06" db="EMBL/GenBank/DDBJ databases">
        <title>Whole Genome Sequences of Three Symbiotic Endozoicomonas Bacteria.</title>
        <authorList>
            <person name="Neave M.J."/>
            <person name="Apprill A."/>
            <person name="Voolstra C.R."/>
        </authorList>
    </citation>
    <scope>NUCLEOTIDE SEQUENCE [LARGE SCALE GENOMIC DNA]</scope>
    <source>
        <strain evidence="2 3">DSM 25634</strain>
    </source>
</reference>
<gene>
    <name evidence="2" type="ORF">GZ78_17425</name>
</gene>
<accession>A0A081NGF7</accession>
<dbReference type="EMBL" id="JOKH01000003">
    <property type="protein sequence ID" value="KEQ17530.1"/>
    <property type="molecule type" value="Genomic_DNA"/>
</dbReference>
<dbReference type="Proteomes" id="UP000028073">
    <property type="component" value="Unassembled WGS sequence"/>
</dbReference>
<organism evidence="2 3">
    <name type="scientific">Endozoicomonas numazuensis</name>
    <dbReference type="NCBI Taxonomy" id="1137799"/>
    <lineage>
        <taxon>Bacteria</taxon>
        <taxon>Pseudomonadati</taxon>
        <taxon>Pseudomonadota</taxon>
        <taxon>Gammaproteobacteria</taxon>
        <taxon>Oceanospirillales</taxon>
        <taxon>Endozoicomonadaceae</taxon>
        <taxon>Endozoicomonas</taxon>
    </lineage>
</organism>
<evidence type="ECO:0000256" key="1">
    <source>
        <dbReference type="SAM" id="Phobius"/>
    </source>
</evidence>
<protein>
    <submittedName>
        <fullName evidence="2">Uncharacterized protein</fullName>
    </submittedName>
</protein>
<sequence>MEELLVITVIGIYALIVIYSSHLERNKEFYYLKNFKFQLDNPEVRICSKHHRGDYFIAYEKDGVTTYQFFMVKRARREQHIKHLENNLECTLGTRPSELPEKKGW</sequence>
<keyword evidence="1" id="KW-1133">Transmembrane helix</keyword>
<keyword evidence="1" id="KW-0472">Membrane</keyword>
<comment type="caution">
    <text evidence="2">The sequence shown here is derived from an EMBL/GenBank/DDBJ whole genome shotgun (WGS) entry which is preliminary data.</text>
</comment>
<dbReference type="STRING" id="1137799.GZ78_17425"/>
<evidence type="ECO:0000313" key="2">
    <source>
        <dbReference type="EMBL" id="KEQ17530.1"/>
    </source>
</evidence>
<dbReference type="RefSeq" id="WP_034837899.1">
    <property type="nucleotide sequence ID" value="NZ_JOKH01000003.1"/>
</dbReference>
<name>A0A081NGF7_9GAMM</name>
<keyword evidence="1" id="KW-0812">Transmembrane</keyword>
<dbReference type="AlphaFoldDB" id="A0A081NGF7"/>
<feature type="transmembrane region" description="Helical" evidence="1">
    <location>
        <begin position="6"/>
        <end position="23"/>
    </location>
</feature>